<dbReference type="EMBL" id="HBIN01015450">
    <property type="protein sequence ID" value="CAE0441590.1"/>
    <property type="molecule type" value="Transcribed_RNA"/>
</dbReference>
<feature type="domain" description="Arb2" evidence="2">
    <location>
        <begin position="42"/>
        <end position="192"/>
    </location>
</feature>
<dbReference type="GO" id="GO:0035197">
    <property type="term" value="F:siRNA binding"/>
    <property type="evidence" value="ECO:0007669"/>
    <property type="project" value="TreeGrafter"/>
</dbReference>
<dbReference type="SUPFAM" id="SSF53474">
    <property type="entry name" value="alpha/beta-Hydrolases"/>
    <property type="match status" value="1"/>
</dbReference>
<keyword evidence="1" id="KW-0732">Signal</keyword>
<evidence type="ECO:0000313" key="3">
    <source>
        <dbReference type="EMBL" id="CAE0441590.1"/>
    </source>
</evidence>
<feature type="chain" id="PRO_5031208949" description="Arb2 domain-containing protein" evidence="1">
    <location>
        <begin position="20"/>
        <end position="346"/>
    </location>
</feature>
<feature type="domain" description="Arb2" evidence="2">
    <location>
        <begin position="196"/>
        <end position="289"/>
    </location>
</feature>
<reference evidence="3" key="1">
    <citation type="submission" date="2021-01" db="EMBL/GenBank/DDBJ databases">
        <authorList>
            <person name="Corre E."/>
            <person name="Pelletier E."/>
            <person name="Niang G."/>
            <person name="Scheremetjew M."/>
            <person name="Finn R."/>
            <person name="Kale V."/>
            <person name="Holt S."/>
            <person name="Cochrane G."/>
            <person name="Meng A."/>
            <person name="Brown T."/>
            <person name="Cohen L."/>
        </authorList>
    </citation>
    <scope>NUCLEOTIDE SEQUENCE</scope>
    <source>
        <strain evidence="3">GSBS06</strain>
    </source>
</reference>
<protein>
    <recommendedName>
        <fullName evidence="2">Arb2 domain-containing protein</fullName>
    </recommendedName>
</protein>
<dbReference type="InterPro" id="IPR029058">
    <property type="entry name" value="AB_hydrolase_fold"/>
</dbReference>
<feature type="signal peptide" evidence="1">
    <location>
        <begin position="1"/>
        <end position="19"/>
    </location>
</feature>
<proteinExistence type="predicted"/>
<dbReference type="Pfam" id="PF22749">
    <property type="entry name" value="Arb2"/>
    <property type="match status" value="2"/>
</dbReference>
<dbReference type="InterPro" id="IPR048263">
    <property type="entry name" value="Arb2"/>
</dbReference>
<sequence length="346" mass="38824">MAVLLLFGQIFILLFPLMAIPTNRVTDSDSESESAEEEDLCFPTSLEEFGYAFNTDGQLRKLDERTGEITAEGFEFEVRPGNREYNQKRYVALGEVINQEIYQLLESKAGLVKTWVGEENEEYRSFVFASPDLRTNSDKLLILINGAGAVRGGQWSRKLIINNGLDEGSMLGYIERAKSAGYAVLVMNTNHNRVGKNSIPGSETPVTHARTVWEQFVTGSPSKFIAVVAHSYGGIVAVDLAEKFKLDLMERVGAFLLTDSVHHKLTDDDSVNEKLQRIGINYVCSKAPLDTVLPKYIMRSDYSIPRVSSGSNEHIWTSFYAMESVMRESEKLYMNSTENQQNDVDL</sequence>
<dbReference type="AlphaFoldDB" id="A0A7S3PJX0"/>
<gene>
    <name evidence="3" type="ORF">ASTO00021_LOCUS11721</name>
</gene>
<dbReference type="GO" id="GO:0031048">
    <property type="term" value="P:regulatory ncRNA-mediated heterochromatin formation"/>
    <property type="evidence" value="ECO:0007669"/>
    <property type="project" value="TreeGrafter"/>
</dbReference>
<name>A0A7S3PJX0_9STRA</name>
<accession>A0A7S3PJX0</accession>
<organism evidence="3">
    <name type="scientific">Aplanochytrium stocchinoi</name>
    <dbReference type="NCBI Taxonomy" id="215587"/>
    <lineage>
        <taxon>Eukaryota</taxon>
        <taxon>Sar</taxon>
        <taxon>Stramenopiles</taxon>
        <taxon>Bigyra</taxon>
        <taxon>Labyrinthulomycetes</taxon>
        <taxon>Thraustochytrida</taxon>
        <taxon>Thraustochytriidae</taxon>
        <taxon>Aplanochytrium</taxon>
    </lineage>
</organism>
<dbReference type="PANTHER" id="PTHR21357">
    <property type="entry name" value="FAM172 FAMILY PROTEIN HOMOLOG CG10038"/>
    <property type="match status" value="1"/>
</dbReference>
<dbReference type="GO" id="GO:0005634">
    <property type="term" value="C:nucleus"/>
    <property type="evidence" value="ECO:0007669"/>
    <property type="project" value="TreeGrafter"/>
</dbReference>
<evidence type="ECO:0000256" key="1">
    <source>
        <dbReference type="SAM" id="SignalP"/>
    </source>
</evidence>
<evidence type="ECO:0000259" key="2">
    <source>
        <dbReference type="Pfam" id="PF22749"/>
    </source>
</evidence>
<dbReference type="PANTHER" id="PTHR21357:SF4">
    <property type="entry name" value="FAM172 FAMILY PROTEIN HOMOLOG CG10038"/>
    <property type="match status" value="1"/>
</dbReference>
<dbReference type="Gene3D" id="3.40.50.1820">
    <property type="entry name" value="alpha/beta hydrolase"/>
    <property type="match status" value="1"/>
</dbReference>
<dbReference type="InterPro" id="IPR053858">
    <property type="entry name" value="Arb2_dom"/>
</dbReference>